<evidence type="ECO:0000313" key="2">
    <source>
        <dbReference type="EMBL" id="CAE7548040.1"/>
    </source>
</evidence>
<reference evidence="2" key="1">
    <citation type="submission" date="2021-02" db="EMBL/GenBank/DDBJ databases">
        <authorList>
            <person name="Dougan E. K."/>
            <person name="Rhodes N."/>
            <person name="Thang M."/>
            <person name="Chan C."/>
        </authorList>
    </citation>
    <scope>NUCLEOTIDE SEQUENCE</scope>
</reference>
<comment type="caution">
    <text evidence="2">The sequence shown here is derived from an EMBL/GenBank/DDBJ whole genome shotgun (WGS) entry which is preliminary data.</text>
</comment>
<dbReference type="OrthoDB" id="434389at2759"/>
<feature type="region of interest" description="Disordered" evidence="1">
    <location>
        <begin position="214"/>
        <end position="246"/>
    </location>
</feature>
<gene>
    <name evidence="2" type="ORF">SNEC2469_LOCUS15797</name>
</gene>
<protein>
    <submittedName>
        <fullName evidence="2">Uncharacterized protein</fullName>
    </submittedName>
</protein>
<proteinExistence type="predicted"/>
<organism evidence="2 3">
    <name type="scientific">Symbiodinium necroappetens</name>
    <dbReference type="NCBI Taxonomy" id="1628268"/>
    <lineage>
        <taxon>Eukaryota</taxon>
        <taxon>Sar</taxon>
        <taxon>Alveolata</taxon>
        <taxon>Dinophyceae</taxon>
        <taxon>Suessiales</taxon>
        <taxon>Symbiodiniaceae</taxon>
        <taxon>Symbiodinium</taxon>
    </lineage>
</organism>
<keyword evidence="3" id="KW-1185">Reference proteome</keyword>
<feature type="non-terminal residue" evidence="2">
    <location>
        <position position="612"/>
    </location>
</feature>
<feature type="compositionally biased region" description="Acidic residues" evidence="1">
    <location>
        <begin position="537"/>
        <end position="598"/>
    </location>
</feature>
<dbReference type="EMBL" id="CAJNJA010025709">
    <property type="protein sequence ID" value="CAE7548040.1"/>
    <property type="molecule type" value="Genomic_DNA"/>
</dbReference>
<sequence>AVPRILSIHEVPRSTSFAGSVREEPVLASSSASPEEPGTPEMEVRKVSSAKRLGDDIVHLDAEQTDGQSGLEAFSDFPKEFDPLAASRSRNGSERVDLDEIFSAFKTSQDLHMLDRQPIYVEKLAAADIQNSLDQIFPMPPEESPEATKAQADSKIFPGSSQRLVTELPLPEAFSLQPLSEDCNLDAPSITCPVPEKAEGQAPARPRHLEAALPSEVAQGSRRRGRSLDASIPKPGAQALFDTGDPRSAVPFGGLLPSCQEDPAAARRGRSTDDQCRADARRPSWEVDLQPAPFPQELLQLQPMQDIPLFQQVQELQLQPLQNITPPSPPPDVQAKSDSTYQRFMRDADNLLAWDVPGQAYLKYCEANSQHDDLCGQKSGDAYRGMARSLSVGAGFRGVVAGLPTTAEERLDLGMNMLELAVEAGSSKLGDARSDPKLENLRKLRSARFLALMEQVPATGLDALAVAASAGVAAMAAVAGIQPVSLVPTAPVPAAPYVPEPPTTSVFPDPAQATTLVLPMPPSELAAVREVQLPQDSDSDQEEDDEDEEGDGDSEEDGDGEEESEEEGEKPDEEESGASDSEESQANEDEGAASESDAELSWAEALRNFFGW</sequence>
<accession>A0A812U240</accession>
<feature type="region of interest" description="Disordered" evidence="1">
    <location>
        <begin position="533"/>
        <end position="600"/>
    </location>
</feature>
<name>A0A812U240_9DINO</name>
<feature type="region of interest" description="Disordered" evidence="1">
    <location>
        <begin position="14"/>
        <end position="50"/>
    </location>
</feature>
<evidence type="ECO:0000256" key="1">
    <source>
        <dbReference type="SAM" id="MobiDB-lite"/>
    </source>
</evidence>
<dbReference type="Proteomes" id="UP000601435">
    <property type="component" value="Unassembled WGS sequence"/>
</dbReference>
<evidence type="ECO:0000313" key="3">
    <source>
        <dbReference type="Proteomes" id="UP000601435"/>
    </source>
</evidence>
<dbReference type="AlphaFoldDB" id="A0A812U240"/>